<dbReference type="OrthoDB" id="3044029at2759"/>
<feature type="region of interest" description="Disordered" evidence="1">
    <location>
        <begin position="39"/>
        <end position="59"/>
    </location>
</feature>
<feature type="compositionally biased region" description="Polar residues" evidence="1">
    <location>
        <begin position="80"/>
        <end position="100"/>
    </location>
</feature>
<dbReference type="Proteomes" id="UP000807353">
    <property type="component" value="Unassembled WGS sequence"/>
</dbReference>
<evidence type="ECO:0000313" key="2">
    <source>
        <dbReference type="EMBL" id="KAF9460160.1"/>
    </source>
</evidence>
<comment type="caution">
    <text evidence="2">The sequence shown here is derived from an EMBL/GenBank/DDBJ whole genome shotgun (WGS) entry which is preliminary data.</text>
</comment>
<keyword evidence="3" id="KW-1185">Reference proteome</keyword>
<evidence type="ECO:0000256" key="1">
    <source>
        <dbReference type="SAM" id="MobiDB-lite"/>
    </source>
</evidence>
<sequence>MRVLSPTLVLCSATSIYGAAFNPLYNSKFNTIAPKSLNAPQATSPIWKPHETRQDLRESRHYEKKALWLLSGTTDRLETRQPSNPTVKSPTAIQPRNNSPTPAPTGDPSPDTTIHITDEKNFALIAPQNPQERISDAEADGIAFCTSGAASSDHCSRTLPDGFITAAAVERSDDGAWVQVTGCINRSKFSMSESDDGGQFDVRYPNGAQCTFGGYGASFIQQIEPSANRFCLRCCASENDQSNCNSHLDKEGCLTTIPGTYDFPDVGVSCG</sequence>
<organism evidence="2 3">
    <name type="scientific">Collybia nuda</name>
    <dbReference type="NCBI Taxonomy" id="64659"/>
    <lineage>
        <taxon>Eukaryota</taxon>
        <taxon>Fungi</taxon>
        <taxon>Dikarya</taxon>
        <taxon>Basidiomycota</taxon>
        <taxon>Agaricomycotina</taxon>
        <taxon>Agaricomycetes</taxon>
        <taxon>Agaricomycetidae</taxon>
        <taxon>Agaricales</taxon>
        <taxon>Tricholomatineae</taxon>
        <taxon>Clitocybaceae</taxon>
        <taxon>Collybia</taxon>
    </lineage>
</organism>
<name>A0A9P5Y2R4_9AGAR</name>
<gene>
    <name evidence="2" type="ORF">BDZ94DRAFT_1324242</name>
</gene>
<proteinExistence type="predicted"/>
<evidence type="ECO:0000313" key="3">
    <source>
        <dbReference type="Proteomes" id="UP000807353"/>
    </source>
</evidence>
<feature type="compositionally biased region" description="Basic and acidic residues" evidence="1">
    <location>
        <begin position="48"/>
        <end position="59"/>
    </location>
</feature>
<protein>
    <submittedName>
        <fullName evidence="2">Uncharacterized protein</fullName>
    </submittedName>
</protein>
<dbReference type="AlphaFoldDB" id="A0A9P5Y2R4"/>
<dbReference type="EMBL" id="MU150303">
    <property type="protein sequence ID" value="KAF9460160.1"/>
    <property type="molecule type" value="Genomic_DNA"/>
</dbReference>
<reference evidence="2" key="1">
    <citation type="submission" date="2020-11" db="EMBL/GenBank/DDBJ databases">
        <authorList>
            <consortium name="DOE Joint Genome Institute"/>
            <person name="Ahrendt S."/>
            <person name="Riley R."/>
            <person name="Andreopoulos W."/>
            <person name="Labutti K."/>
            <person name="Pangilinan J."/>
            <person name="Ruiz-Duenas F.J."/>
            <person name="Barrasa J.M."/>
            <person name="Sanchez-Garcia M."/>
            <person name="Camarero S."/>
            <person name="Miyauchi S."/>
            <person name="Serrano A."/>
            <person name="Linde D."/>
            <person name="Babiker R."/>
            <person name="Drula E."/>
            <person name="Ayuso-Fernandez I."/>
            <person name="Pacheco R."/>
            <person name="Padilla G."/>
            <person name="Ferreira P."/>
            <person name="Barriuso J."/>
            <person name="Kellner H."/>
            <person name="Castanera R."/>
            <person name="Alfaro M."/>
            <person name="Ramirez L."/>
            <person name="Pisabarro A.G."/>
            <person name="Kuo A."/>
            <person name="Tritt A."/>
            <person name="Lipzen A."/>
            <person name="He G."/>
            <person name="Yan M."/>
            <person name="Ng V."/>
            <person name="Cullen D."/>
            <person name="Martin F."/>
            <person name="Rosso M.-N."/>
            <person name="Henrissat B."/>
            <person name="Hibbett D."/>
            <person name="Martinez A.T."/>
            <person name="Grigoriev I.V."/>
        </authorList>
    </citation>
    <scope>NUCLEOTIDE SEQUENCE</scope>
    <source>
        <strain evidence="2">CBS 247.69</strain>
    </source>
</reference>
<accession>A0A9P5Y2R4</accession>
<feature type="region of interest" description="Disordered" evidence="1">
    <location>
        <begin position="73"/>
        <end position="114"/>
    </location>
</feature>